<dbReference type="EMBL" id="GBXM01003597">
    <property type="protein sequence ID" value="JAI04981.1"/>
    <property type="molecule type" value="Transcribed_RNA"/>
</dbReference>
<proteinExistence type="predicted"/>
<reference evidence="1" key="2">
    <citation type="journal article" date="2015" name="Fish Shellfish Immunol.">
        <title>Early steps in the European eel (Anguilla anguilla)-Vibrio vulnificus interaction in the gills: Role of the RtxA13 toxin.</title>
        <authorList>
            <person name="Callol A."/>
            <person name="Pajuelo D."/>
            <person name="Ebbesson L."/>
            <person name="Teles M."/>
            <person name="MacKenzie S."/>
            <person name="Amaro C."/>
        </authorList>
    </citation>
    <scope>NUCLEOTIDE SEQUENCE</scope>
</reference>
<reference evidence="1" key="1">
    <citation type="submission" date="2014-11" db="EMBL/GenBank/DDBJ databases">
        <authorList>
            <person name="Amaro Gonzalez C."/>
        </authorList>
    </citation>
    <scope>NUCLEOTIDE SEQUENCE</scope>
</reference>
<dbReference type="AlphaFoldDB" id="A0A0E9XSY8"/>
<sequence>MHGSHFAPESSPHISEGGEGEIIEKQHLWVNISMLLLGPLSWPPCCSLSLSWFFSL</sequence>
<protein>
    <submittedName>
        <fullName evidence="1">Uncharacterized protein</fullName>
    </submittedName>
</protein>
<organism evidence="1">
    <name type="scientific">Anguilla anguilla</name>
    <name type="common">European freshwater eel</name>
    <name type="synonym">Muraena anguilla</name>
    <dbReference type="NCBI Taxonomy" id="7936"/>
    <lineage>
        <taxon>Eukaryota</taxon>
        <taxon>Metazoa</taxon>
        <taxon>Chordata</taxon>
        <taxon>Craniata</taxon>
        <taxon>Vertebrata</taxon>
        <taxon>Euteleostomi</taxon>
        <taxon>Actinopterygii</taxon>
        <taxon>Neopterygii</taxon>
        <taxon>Teleostei</taxon>
        <taxon>Anguilliformes</taxon>
        <taxon>Anguillidae</taxon>
        <taxon>Anguilla</taxon>
    </lineage>
</organism>
<name>A0A0E9XSY8_ANGAN</name>
<evidence type="ECO:0000313" key="1">
    <source>
        <dbReference type="EMBL" id="JAI04981.1"/>
    </source>
</evidence>
<accession>A0A0E9XSY8</accession>